<gene>
    <name evidence="2" type="ORF">V1264_025130</name>
</gene>
<dbReference type="Proteomes" id="UP001374579">
    <property type="component" value="Unassembled WGS sequence"/>
</dbReference>
<sequence length="127" mass="13541">MADAVMFHAQAAGLRDSDSFNSAQGHEYAEIPDDTDLSNSDNSLPSFDSSPVSNSSVSDDCLHYIACPSSDSSLPEDYLHPVDATAEDISAESTGTLAPREPSVRGKMMKAAEHCRGDPPYVNTVDM</sequence>
<proteinExistence type="predicted"/>
<dbReference type="AlphaFoldDB" id="A0AAN9AM72"/>
<reference evidence="2 3" key="1">
    <citation type="submission" date="2024-02" db="EMBL/GenBank/DDBJ databases">
        <title>Chromosome-scale genome assembly of the rough periwinkle Littorina saxatilis.</title>
        <authorList>
            <person name="De Jode A."/>
            <person name="Faria R."/>
            <person name="Formenti G."/>
            <person name="Sims Y."/>
            <person name="Smith T.P."/>
            <person name="Tracey A."/>
            <person name="Wood J.M.D."/>
            <person name="Zagrodzka Z.B."/>
            <person name="Johannesson K."/>
            <person name="Butlin R.K."/>
            <person name="Leder E.H."/>
        </authorList>
    </citation>
    <scope>NUCLEOTIDE SEQUENCE [LARGE SCALE GENOMIC DNA]</scope>
    <source>
        <strain evidence="2">Snail1</strain>
        <tissue evidence="2">Muscle</tissue>
    </source>
</reference>
<name>A0AAN9AM72_9CAEN</name>
<feature type="compositionally biased region" description="Low complexity" evidence="1">
    <location>
        <begin position="37"/>
        <end position="54"/>
    </location>
</feature>
<accession>A0AAN9AM72</accession>
<evidence type="ECO:0000313" key="3">
    <source>
        <dbReference type="Proteomes" id="UP001374579"/>
    </source>
</evidence>
<feature type="region of interest" description="Disordered" evidence="1">
    <location>
        <begin position="86"/>
        <end position="110"/>
    </location>
</feature>
<protein>
    <submittedName>
        <fullName evidence="2">Uncharacterized protein</fullName>
    </submittedName>
</protein>
<feature type="region of interest" description="Disordered" evidence="1">
    <location>
        <begin position="13"/>
        <end position="54"/>
    </location>
</feature>
<dbReference type="EMBL" id="JBAMIC010001756">
    <property type="protein sequence ID" value="KAK7089427.1"/>
    <property type="molecule type" value="Genomic_DNA"/>
</dbReference>
<keyword evidence="3" id="KW-1185">Reference proteome</keyword>
<organism evidence="2 3">
    <name type="scientific">Littorina saxatilis</name>
    <dbReference type="NCBI Taxonomy" id="31220"/>
    <lineage>
        <taxon>Eukaryota</taxon>
        <taxon>Metazoa</taxon>
        <taxon>Spiralia</taxon>
        <taxon>Lophotrochozoa</taxon>
        <taxon>Mollusca</taxon>
        <taxon>Gastropoda</taxon>
        <taxon>Caenogastropoda</taxon>
        <taxon>Littorinimorpha</taxon>
        <taxon>Littorinoidea</taxon>
        <taxon>Littorinidae</taxon>
        <taxon>Littorina</taxon>
    </lineage>
</organism>
<comment type="caution">
    <text evidence="2">The sequence shown here is derived from an EMBL/GenBank/DDBJ whole genome shotgun (WGS) entry which is preliminary data.</text>
</comment>
<evidence type="ECO:0000313" key="2">
    <source>
        <dbReference type="EMBL" id="KAK7089427.1"/>
    </source>
</evidence>
<evidence type="ECO:0000256" key="1">
    <source>
        <dbReference type="SAM" id="MobiDB-lite"/>
    </source>
</evidence>